<dbReference type="GO" id="GO:0000981">
    <property type="term" value="F:DNA-binding transcription factor activity, RNA polymerase II-specific"/>
    <property type="evidence" value="ECO:0007669"/>
    <property type="project" value="InterPro"/>
</dbReference>
<protein>
    <submittedName>
        <fullName evidence="7">Fungal-specific transcription factor domain-containing protein</fullName>
    </submittedName>
</protein>
<reference evidence="7" key="1">
    <citation type="submission" date="2021-12" db="EMBL/GenBank/DDBJ databases">
        <title>Convergent genome expansion in fungi linked to evolution of root-endophyte symbiosis.</title>
        <authorList>
            <consortium name="DOE Joint Genome Institute"/>
            <person name="Ke Y.-H."/>
            <person name="Bonito G."/>
            <person name="Liao H.-L."/>
            <person name="Looney B."/>
            <person name="Rojas-Flechas A."/>
            <person name="Nash J."/>
            <person name="Hameed K."/>
            <person name="Schadt C."/>
            <person name="Martin F."/>
            <person name="Crous P.W."/>
            <person name="Miettinen O."/>
            <person name="Magnuson J.K."/>
            <person name="Labbe J."/>
            <person name="Jacobson D."/>
            <person name="Doktycz M.J."/>
            <person name="Veneault-Fourrey C."/>
            <person name="Kuo A."/>
            <person name="Mondo S."/>
            <person name="Calhoun S."/>
            <person name="Riley R."/>
            <person name="Ohm R."/>
            <person name="LaButti K."/>
            <person name="Andreopoulos B."/>
            <person name="Pangilinan J."/>
            <person name="Nolan M."/>
            <person name="Tritt A."/>
            <person name="Clum A."/>
            <person name="Lipzen A."/>
            <person name="Daum C."/>
            <person name="Barry K."/>
            <person name="Grigoriev I.V."/>
            <person name="Vilgalys R."/>
        </authorList>
    </citation>
    <scope>NUCLEOTIDE SEQUENCE</scope>
    <source>
        <strain evidence="7">PMI_201</strain>
    </source>
</reference>
<dbReference type="RefSeq" id="XP_046074100.1">
    <property type="nucleotide sequence ID" value="XM_046209337.1"/>
</dbReference>
<dbReference type="PROSITE" id="PS00463">
    <property type="entry name" value="ZN2_CY6_FUNGAL_1"/>
    <property type="match status" value="1"/>
</dbReference>
<organism evidence="7 8">
    <name type="scientific">Talaromyces proteolyticus</name>
    <dbReference type="NCBI Taxonomy" id="1131652"/>
    <lineage>
        <taxon>Eukaryota</taxon>
        <taxon>Fungi</taxon>
        <taxon>Dikarya</taxon>
        <taxon>Ascomycota</taxon>
        <taxon>Pezizomycotina</taxon>
        <taxon>Eurotiomycetes</taxon>
        <taxon>Eurotiomycetidae</taxon>
        <taxon>Eurotiales</taxon>
        <taxon>Trichocomaceae</taxon>
        <taxon>Talaromyces</taxon>
        <taxon>Talaromyces sect. Bacilispori</taxon>
    </lineage>
</organism>
<feature type="domain" description="Zn(2)-C6 fungal-type" evidence="6">
    <location>
        <begin position="20"/>
        <end position="50"/>
    </location>
</feature>
<keyword evidence="4" id="KW-0804">Transcription</keyword>
<dbReference type="SUPFAM" id="SSF57701">
    <property type="entry name" value="Zn2/Cys6 DNA-binding domain"/>
    <property type="match status" value="1"/>
</dbReference>
<dbReference type="Proteomes" id="UP001201262">
    <property type="component" value="Unassembled WGS sequence"/>
</dbReference>
<dbReference type="Gene3D" id="4.10.240.10">
    <property type="entry name" value="Zn(2)-C6 fungal-type DNA-binding domain"/>
    <property type="match status" value="1"/>
</dbReference>
<evidence type="ECO:0000256" key="3">
    <source>
        <dbReference type="ARBA" id="ARBA00023125"/>
    </source>
</evidence>
<dbReference type="GO" id="GO:0008270">
    <property type="term" value="F:zinc ion binding"/>
    <property type="evidence" value="ECO:0007669"/>
    <property type="project" value="InterPro"/>
</dbReference>
<keyword evidence="3" id="KW-0238">DNA-binding</keyword>
<evidence type="ECO:0000256" key="5">
    <source>
        <dbReference type="ARBA" id="ARBA00023242"/>
    </source>
</evidence>
<evidence type="ECO:0000256" key="2">
    <source>
        <dbReference type="ARBA" id="ARBA00023015"/>
    </source>
</evidence>
<dbReference type="Pfam" id="PF11951">
    <property type="entry name" value="Fungal_trans_2"/>
    <property type="match status" value="1"/>
</dbReference>
<dbReference type="PANTHER" id="PTHR37534:SF46">
    <property type="entry name" value="ZN(II)2CYS6 TRANSCRIPTION FACTOR (EUROFUNG)"/>
    <property type="match status" value="1"/>
</dbReference>
<evidence type="ECO:0000256" key="4">
    <source>
        <dbReference type="ARBA" id="ARBA00023163"/>
    </source>
</evidence>
<proteinExistence type="predicted"/>
<keyword evidence="2" id="KW-0805">Transcription regulation</keyword>
<dbReference type="Pfam" id="PF00172">
    <property type="entry name" value="Zn_clus"/>
    <property type="match status" value="1"/>
</dbReference>
<dbReference type="AlphaFoldDB" id="A0AAD4L002"/>
<dbReference type="CDD" id="cd00067">
    <property type="entry name" value="GAL4"/>
    <property type="match status" value="1"/>
</dbReference>
<sequence>MKDCNIASSQAVKRTRKRTGCLTCRLRHKKCDERKPVCVGCERNRLQCKWSTDNARAWRNLLMDTASTSSGKAVECVQWDVPSCHPDGHSTAGTEAPLTNRCPGKVNQSINAKEKIREDNSVLLHVFQTEPLLTTPSFSNAYSSPRWPKILERADLQSIFHFYMNTTAFVLTSRVKPFNPFASYVLPYALSDDLITHCVLALGASHFSSTYDQTPSLSATSHYSVAIRCVRQRLKVLEADDRLSSEKLVGLVLAILLLCQFESVDGSQNGAIVLHLRASRELLLRLGRLQVEANIHGFLLELYAFMSIVSKTSVAGVKTQAIEKTENHGERDSVVSRLDSLNRGTDSYGLLFGCAHSLFEMIPRIEMLRYVPSTPANSNLQKSRYDMFCILENKIMTWEPPEELAELSIDDETASDYRITGRIHQQAVLVYLYTSYYGPGIQHEEAVICKIDEAIDRMLAASGSLSDSRPMWSSLLWSAMVLGSCLRQQEHRELLAQTLSKRPYNMFGCQRVLEVLSVAWKRGYYGPIGVKRVMEEQKIIMSIA</sequence>
<comment type="caution">
    <text evidence="7">The sequence shown here is derived from an EMBL/GenBank/DDBJ whole genome shotgun (WGS) entry which is preliminary data.</text>
</comment>
<dbReference type="InterPro" id="IPR021858">
    <property type="entry name" value="Fun_TF"/>
</dbReference>
<keyword evidence="8" id="KW-1185">Reference proteome</keyword>
<dbReference type="GO" id="GO:0003677">
    <property type="term" value="F:DNA binding"/>
    <property type="evidence" value="ECO:0007669"/>
    <property type="project" value="UniProtKB-KW"/>
</dbReference>
<dbReference type="InterPro" id="IPR036864">
    <property type="entry name" value="Zn2-C6_fun-type_DNA-bd_sf"/>
</dbReference>
<name>A0AAD4L002_9EURO</name>
<keyword evidence="5" id="KW-0539">Nucleus</keyword>
<evidence type="ECO:0000259" key="6">
    <source>
        <dbReference type="PROSITE" id="PS50048"/>
    </source>
</evidence>
<dbReference type="InterPro" id="IPR001138">
    <property type="entry name" value="Zn2Cys6_DnaBD"/>
</dbReference>
<dbReference type="SMART" id="SM00066">
    <property type="entry name" value="GAL4"/>
    <property type="match status" value="1"/>
</dbReference>
<dbReference type="GeneID" id="70239624"/>
<dbReference type="GO" id="GO:0005634">
    <property type="term" value="C:nucleus"/>
    <property type="evidence" value="ECO:0007669"/>
    <property type="project" value="UniProtKB-SubCell"/>
</dbReference>
<evidence type="ECO:0000313" key="7">
    <source>
        <dbReference type="EMBL" id="KAH8700394.1"/>
    </source>
</evidence>
<evidence type="ECO:0000313" key="8">
    <source>
        <dbReference type="Proteomes" id="UP001201262"/>
    </source>
</evidence>
<gene>
    <name evidence="7" type="ORF">BGW36DRAFT_128513</name>
</gene>
<evidence type="ECO:0000256" key="1">
    <source>
        <dbReference type="ARBA" id="ARBA00004123"/>
    </source>
</evidence>
<dbReference type="PANTHER" id="PTHR37534">
    <property type="entry name" value="TRANSCRIPTIONAL ACTIVATOR PROTEIN UGA3"/>
    <property type="match status" value="1"/>
</dbReference>
<accession>A0AAD4L002</accession>
<comment type="subcellular location">
    <subcellularLocation>
        <location evidence="1">Nucleus</location>
    </subcellularLocation>
</comment>
<dbReference type="EMBL" id="JAJTJA010000004">
    <property type="protein sequence ID" value="KAH8700394.1"/>
    <property type="molecule type" value="Genomic_DNA"/>
</dbReference>
<dbReference type="PROSITE" id="PS50048">
    <property type="entry name" value="ZN2_CY6_FUNGAL_2"/>
    <property type="match status" value="1"/>
</dbReference>